<evidence type="ECO:0000313" key="2">
    <source>
        <dbReference type="Proteomes" id="UP000006038"/>
    </source>
</evidence>
<reference evidence="1" key="2">
    <citation type="submission" date="2013-04" db="UniProtKB">
        <authorList>
            <consortium name="EnsemblPlants"/>
        </authorList>
    </citation>
    <scope>IDENTIFICATION</scope>
</reference>
<keyword evidence="2" id="KW-1185">Reference proteome</keyword>
<name>J3LPK2_ORYBR</name>
<evidence type="ECO:0000313" key="1">
    <source>
        <dbReference type="EnsemblPlants" id="OB03G29780.1"/>
    </source>
</evidence>
<organism evidence="1">
    <name type="scientific">Oryza brachyantha</name>
    <name type="common">malo sina</name>
    <dbReference type="NCBI Taxonomy" id="4533"/>
    <lineage>
        <taxon>Eukaryota</taxon>
        <taxon>Viridiplantae</taxon>
        <taxon>Streptophyta</taxon>
        <taxon>Embryophyta</taxon>
        <taxon>Tracheophyta</taxon>
        <taxon>Spermatophyta</taxon>
        <taxon>Magnoliopsida</taxon>
        <taxon>Liliopsida</taxon>
        <taxon>Poales</taxon>
        <taxon>Poaceae</taxon>
        <taxon>BOP clade</taxon>
        <taxon>Oryzoideae</taxon>
        <taxon>Oryzeae</taxon>
        <taxon>Oryzinae</taxon>
        <taxon>Oryza</taxon>
    </lineage>
</organism>
<dbReference type="AlphaFoldDB" id="J3LPK2"/>
<proteinExistence type="predicted"/>
<reference evidence="1" key="1">
    <citation type="journal article" date="2013" name="Nat. Commun.">
        <title>Whole-genome sequencing of Oryza brachyantha reveals mechanisms underlying Oryza genome evolution.</title>
        <authorList>
            <person name="Chen J."/>
            <person name="Huang Q."/>
            <person name="Gao D."/>
            <person name="Wang J."/>
            <person name="Lang Y."/>
            <person name="Liu T."/>
            <person name="Li B."/>
            <person name="Bai Z."/>
            <person name="Luis Goicoechea J."/>
            <person name="Liang C."/>
            <person name="Chen C."/>
            <person name="Zhang W."/>
            <person name="Sun S."/>
            <person name="Liao Y."/>
            <person name="Zhang X."/>
            <person name="Yang L."/>
            <person name="Song C."/>
            <person name="Wang M."/>
            <person name="Shi J."/>
            <person name="Liu G."/>
            <person name="Liu J."/>
            <person name="Zhou H."/>
            <person name="Zhou W."/>
            <person name="Yu Q."/>
            <person name="An N."/>
            <person name="Chen Y."/>
            <person name="Cai Q."/>
            <person name="Wang B."/>
            <person name="Liu B."/>
            <person name="Min J."/>
            <person name="Huang Y."/>
            <person name="Wu H."/>
            <person name="Li Z."/>
            <person name="Zhang Y."/>
            <person name="Yin Y."/>
            <person name="Song W."/>
            <person name="Jiang J."/>
            <person name="Jackson S.A."/>
            <person name="Wing R.A."/>
            <person name="Wang J."/>
            <person name="Chen M."/>
        </authorList>
    </citation>
    <scope>NUCLEOTIDE SEQUENCE [LARGE SCALE GENOMIC DNA]</scope>
    <source>
        <strain evidence="1">cv. IRGC 101232</strain>
    </source>
</reference>
<dbReference type="Gramene" id="OB03G29780.1">
    <property type="protein sequence ID" value="OB03G29780.1"/>
    <property type="gene ID" value="OB03G29780"/>
</dbReference>
<dbReference type="EnsemblPlants" id="OB03G29780.1">
    <property type="protein sequence ID" value="OB03G29780.1"/>
    <property type="gene ID" value="OB03G29780"/>
</dbReference>
<dbReference type="HOGENOM" id="CLU_2967956_0_0_1"/>
<protein>
    <submittedName>
        <fullName evidence="1">Uncharacterized protein</fullName>
    </submittedName>
</protein>
<accession>J3LPK2</accession>
<dbReference type="Proteomes" id="UP000006038">
    <property type="component" value="Chromosome 3"/>
</dbReference>
<sequence length="59" mass="6290">MLALLSTGMTKGVPVPWPKGPMVRWLVTNLSEVTTSVKSPIGPSEPCTSFTYSDGPKVI</sequence>